<evidence type="ECO:0000259" key="3">
    <source>
        <dbReference type="PROSITE" id="PS50013"/>
    </source>
</evidence>
<dbReference type="PANTHER" id="PTHR22812">
    <property type="entry name" value="CHROMOBOX PROTEIN"/>
    <property type="match status" value="1"/>
</dbReference>
<dbReference type="Gene3D" id="2.40.50.40">
    <property type="match status" value="1"/>
</dbReference>
<dbReference type="CDD" id="cd00024">
    <property type="entry name" value="CD_CSD"/>
    <property type="match status" value="1"/>
</dbReference>
<dbReference type="InterPro" id="IPR016197">
    <property type="entry name" value="Chromo-like_dom_sf"/>
</dbReference>
<evidence type="ECO:0000313" key="4">
    <source>
        <dbReference type="EMBL" id="KAF5204437.1"/>
    </source>
</evidence>
<reference evidence="4 5" key="1">
    <citation type="submission" date="2020-06" db="EMBL/GenBank/DDBJ databases">
        <title>Transcriptomic and genomic resources for Thalictrum thalictroides and T. hernandezii: Facilitating candidate gene discovery in an emerging model plant lineage.</title>
        <authorList>
            <person name="Arias T."/>
            <person name="Riano-Pachon D.M."/>
            <person name="Di Stilio V.S."/>
        </authorList>
    </citation>
    <scope>NUCLEOTIDE SEQUENCE [LARGE SCALE GENOMIC DNA]</scope>
    <source>
        <strain evidence="5">cv. WT478/WT964</strain>
        <tissue evidence="4">Leaves</tissue>
    </source>
</reference>
<protein>
    <submittedName>
        <fullName evidence="4">Retrotransposable element tf2 protein type 1-like</fullName>
    </submittedName>
</protein>
<sequence>MQTISQQCNEMITLAQAYQSTHANDKRLPAPRFMAGDQVYLSLKNIKLSRPTKKLDHLRAGPWKIIQMKTPLVAKLDLPSHLRIDNNFHVSLLRPAYIGFDSQHQSKPPPIETNDDCDDTYEVEAVLDSRTRRNKVQYLVRWTGYDDLTWEPYGNLDGCKDLLLEFHRDYPNAPRSTELAI</sequence>
<keyword evidence="5" id="KW-1185">Reference proteome</keyword>
<proteinExistence type="predicted"/>
<dbReference type="InterPro" id="IPR056924">
    <property type="entry name" value="SH3_Tf2-1"/>
</dbReference>
<dbReference type="InterPro" id="IPR023780">
    <property type="entry name" value="Chromo_domain"/>
</dbReference>
<dbReference type="InterPro" id="IPR000953">
    <property type="entry name" value="Chromo/chromo_shadow_dom"/>
</dbReference>
<comment type="subcellular location">
    <subcellularLocation>
        <location evidence="1">Nucleus</location>
    </subcellularLocation>
</comment>
<organism evidence="4 5">
    <name type="scientific">Thalictrum thalictroides</name>
    <name type="common">Rue-anemone</name>
    <name type="synonym">Anemone thalictroides</name>
    <dbReference type="NCBI Taxonomy" id="46969"/>
    <lineage>
        <taxon>Eukaryota</taxon>
        <taxon>Viridiplantae</taxon>
        <taxon>Streptophyta</taxon>
        <taxon>Embryophyta</taxon>
        <taxon>Tracheophyta</taxon>
        <taxon>Spermatophyta</taxon>
        <taxon>Magnoliopsida</taxon>
        <taxon>Ranunculales</taxon>
        <taxon>Ranunculaceae</taxon>
        <taxon>Thalictroideae</taxon>
        <taxon>Thalictrum</taxon>
    </lineage>
</organism>
<dbReference type="EMBL" id="JABWDY010005412">
    <property type="protein sequence ID" value="KAF5204437.1"/>
    <property type="molecule type" value="Genomic_DNA"/>
</dbReference>
<dbReference type="Pfam" id="PF24626">
    <property type="entry name" value="SH3_Tf2-1"/>
    <property type="match status" value="1"/>
</dbReference>
<accession>A0A7J6X5W1</accession>
<dbReference type="AlphaFoldDB" id="A0A7J6X5W1"/>
<feature type="domain" description="Chromo" evidence="3">
    <location>
        <begin position="121"/>
        <end position="178"/>
    </location>
</feature>
<dbReference type="InterPro" id="IPR051219">
    <property type="entry name" value="Heterochromatin_chromo-domain"/>
</dbReference>
<evidence type="ECO:0000313" key="5">
    <source>
        <dbReference type="Proteomes" id="UP000554482"/>
    </source>
</evidence>
<dbReference type="PROSITE" id="PS50013">
    <property type="entry name" value="CHROMO_2"/>
    <property type="match status" value="1"/>
</dbReference>
<keyword evidence="2" id="KW-0539">Nucleus</keyword>
<dbReference type="OrthoDB" id="1918685at2759"/>
<evidence type="ECO:0000256" key="1">
    <source>
        <dbReference type="ARBA" id="ARBA00004123"/>
    </source>
</evidence>
<name>A0A7J6X5W1_THATH</name>
<dbReference type="SMART" id="SM00298">
    <property type="entry name" value="CHROMO"/>
    <property type="match status" value="1"/>
</dbReference>
<dbReference type="Proteomes" id="UP000554482">
    <property type="component" value="Unassembled WGS sequence"/>
</dbReference>
<dbReference type="GO" id="GO:0005634">
    <property type="term" value="C:nucleus"/>
    <property type="evidence" value="ECO:0007669"/>
    <property type="project" value="UniProtKB-SubCell"/>
</dbReference>
<dbReference type="Pfam" id="PF00385">
    <property type="entry name" value="Chromo"/>
    <property type="match status" value="1"/>
</dbReference>
<dbReference type="SUPFAM" id="SSF54160">
    <property type="entry name" value="Chromo domain-like"/>
    <property type="match status" value="1"/>
</dbReference>
<comment type="caution">
    <text evidence="4">The sequence shown here is derived from an EMBL/GenBank/DDBJ whole genome shotgun (WGS) entry which is preliminary data.</text>
</comment>
<evidence type="ECO:0000256" key="2">
    <source>
        <dbReference type="ARBA" id="ARBA00023242"/>
    </source>
</evidence>
<gene>
    <name evidence="4" type="ORF">FRX31_005976</name>
</gene>